<reference evidence="3" key="1">
    <citation type="submission" date="2012-12" db="EMBL/GenBank/DDBJ databases">
        <authorList>
            <person name="Hellsten U."/>
            <person name="Grimwood J."/>
            <person name="Chapman J.A."/>
            <person name="Shapiro H."/>
            <person name="Aerts A."/>
            <person name="Otillar R.P."/>
            <person name="Terry A.Y."/>
            <person name="Boore J.L."/>
            <person name="Simakov O."/>
            <person name="Marletaz F."/>
            <person name="Cho S.-J."/>
            <person name="Edsinger-Gonzales E."/>
            <person name="Havlak P."/>
            <person name="Kuo D.-H."/>
            <person name="Larsson T."/>
            <person name="Lv J."/>
            <person name="Arendt D."/>
            <person name="Savage R."/>
            <person name="Osoegawa K."/>
            <person name="de Jong P."/>
            <person name="Lindberg D.R."/>
            <person name="Seaver E.C."/>
            <person name="Weisblat D.A."/>
            <person name="Putnam N.H."/>
            <person name="Grigoriev I.V."/>
            <person name="Rokhsar D.S."/>
        </authorList>
    </citation>
    <scope>NUCLEOTIDE SEQUENCE</scope>
</reference>
<reference evidence="2" key="3">
    <citation type="submission" date="2015-06" db="UniProtKB">
        <authorList>
            <consortium name="EnsemblMetazoa"/>
        </authorList>
    </citation>
    <scope>IDENTIFICATION</scope>
</reference>
<gene>
    <name evidence="2" type="primary">20199792</name>
    <name evidence="1" type="ORF">HELRODRAFT_162843</name>
</gene>
<dbReference type="GO" id="GO:0006816">
    <property type="term" value="P:calcium ion transport"/>
    <property type="evidence" value="ECO:0007669"/>
    <property type="project" value="InterPro"/>
</dbReference>
<dbReference type="GeneID" id="20199792"/>
<dbReference type="AlphaFoldDB" id="T1ET92"/>
<dbReference type="EMBL" id="AMQM01001197">
    <property type="status" value="NOT_ANNOTATED_CDS"/>
    <property type="molecule type" value="Genomic_DNA"/>
</dbReference>
<name>T1ET92_HELRO</name>
<dbReference type="EnsemblMetazoa" id="HelroT162843">
    <property type="protein sequence ID" value="HelroP162843"/>
    <property type="gene ID" value="HelroG162843"/>
</dbReference>
<keyword evidence="3" id="KW-1185">Reference proteome</keyword>
<dbReference type="Proteomes" id="UP000015101">
    <property type="component" value="Unassembled WGS sequence"/>
</dbReference>
<dbReference type="HOGENOM" id="CLU_1355973_0_0_1"/>
<dbReference type="InParanoid" id="T1ET92"/>
<dbReference type="EMBL" id="KB097143">
    <property type="protein sequence ID" value="ESN99320.1"/>
    <property type="molecule type" value="Genomic_DNA"/>
</dbReference>
<dbReference type="PANTHER" id="PTHR13715">
    <property type="entry name" value="RYANODINE RECEPTOR AND IP3 RECEPTOR"/>
    <property type="match status" value="1"/>
</dbReference>
<dbReference type="RefSeq" id="XP_009023180.1">
    <property type="nucleotide sequence ID" value="XM_009024932.1"/>
</dbReference>
<sequence length="202" mass="23458">MRGDFLEKEQNLSYYEEDVKFFQHQLDLYAKLAYGRNDFSIFVITRELGILTWDEAFLSLRSHMLPDSLRAKYCELIIALFIDVGTNYSVLDHTNLSFIYEDVLAPGPNNDGEYVRNKLSACANWISPEGPLNMLIIFDQRLEVHFVHSYSNGMLSFHVQRNFQVSSKTFSPALVFPRFTLDFSFLIRLHIIVVTITKNLLT</sequence>
<dbReference type="PANTHER" id="PTHR13715:SF99">
    <property type="entry name" value="INOSITOL 1,4,5-TRISPHOSPHATE RECEPTOR-LIKE PROTEIN A"/>
    <property type="match status" value="1"/>
</dbReference>
<dbReference type="KEGG" id="hro:HELRODRAFT_162843"/>
<dbReference type="InterPro" id="IPR015925">
    <property type="entry name" value="Ryanodine_IP3_receptor"/>
</dbReference>
<evidence type="ECO:0000313" key="1">
    <source>
        <dbReference type="EMBL" id="ESN99320.1"/>
    </source>
</evidence>
<dbReference type="CTD" id="20199792"/>
<reference evidence="1 3" key="2">
    <citation type="journal article" date="2013" name="Nature">
        <title>Insights into bilaterian evolution from three spiralian genomes.</title>
        <authorList>
            <person name="Simakov O."/>
            <person name="Marletaz F."/>
            <person name="Cho S.J."/>
            <person name="Edsinger-Gonzales E."/>
            <person name="Havlak P."/>
            <person name="Hellsten U."/>
            <person name="Kuo D.H."/>
            <person name="Larsson T."/>
            <person name="Lv J."/>
            <person name="Arendt D."/>
            <person name="Savage R."/>
            <person name="Osoegawa K."/>
            <person name="de Jong P."/>
            <person name="Grimwood J."/>
            <person name="Chapman J.A."/>
            <person name="Shapiro H."/>
            <person name="Aerts A."/>
            <person name="Otillar R.P."/>
            <person name="Terry A.Y."/>
            <person name="Boore J.L."/>
            <person name="Grigoriev I.V."/>
            <person name="Lindberg D.R."/>
            <person name="Seaver E.C."/>
            <person name="Weisblat D.A."/>
            <person name="Putnam N.H."/>
            <person name="Rokhsar D.S."/>
        </authorList>
    </citation>
    <scope>NUCLEOTIDE SEQUENCE</scope>
</reference>
<proteinExistence type="predicted"/>
<dbReference type="OrthoDB" id="300855at2759"/>
<evidence type="ECO:0000313" key="2">
    <source>
        <dbReference type="EnsemblMetazoa" id="HelroP162843"/>
    </source>
</evidence>
<dbReference type="STRING" id="6412.T1ET92"/>
<protein>
    <submittedName>
        <fullName evidence="1 2">Uncharacterized protein</fullName>
    </submittedName>
</protein>
<accession>T1ET92</accession>
<evidence type="ECO:0000313" key="3">
    <source>
        <dbReference type="Proteomes" id="UP000015101"/>
    </source>
</evidence>
<organism evidence="2 3">
    <name type="scientific">Helobdella robusta</name>
    <name type="common">Californian leech</name>
    <dbReference type="NCBI Taxonomy" id="6412"/>
    <lineage>
        <taxon>Eukaryota</taxon>
        <taxon>Metazoa</taxon>
        <taxon>Spiralia</taxon>
        <taxon>Lophotrochozoa</taxon>
        <taxon>Annelida</taxon>
        <taxon>Clitellata</taxon>
        <taxon>Hirudinea</taxon>
        <taxon>Rhynchobdellida</taxon>
        <taxon>Glossiphoniidae</taxon>
        <taxon>Helobdella</taxon>
    </lineage>
</organism>